<comment type="caution">
    <text evidence="1">The sequence shown here is derived from an EMBL/GenBank/DDBJ whole genome shotgun (WGS) entry which is preliminary data.</text>
</comment>
<reference evidence="1 2" key="1">
    <citation type="submission" date="2013-01" db="EMBL/GenBank/DDBJ databases">
        <authorList>
            <person name="Harkins D.M."/>
            <person name="Durkin A.S."/>
            <person name="Brinkac L.M."/>
            <person name="Haft D.H."/>
            <person name="Selengut J.D."/>
            <person name="Sanka R."/>
            <person name="DePew J."/>
            <person name="Purushe J."/>
            <person name="Hartskeerl R.A."/>
            <person name="Ahmed A."/>
            <person name="van der Linden H."/>
            <person name="Goris M.G.A."/>
            <person name="Vinetz J.M."/>
            <person name="Sutton G.G."/>
            <person name="Nierman W.C."/>
            <person name="Fouts D.E."/>
        </authorList>
    </citation>
    <scope>NUCLEOTIDE SEQUENCE [LARGE SCALE GENOMIC DNA]</scope>
    <source>
        <strain evidence="1 2">TE 1992</strain>
    </source>
</reference>
<accession>M3CQ40</accession>
<evidence type="ECO:0000313" key="2">
    <source>
        <dbReference type="Proteomes" id="UP000011754"/>
    </source>
</evidence>
<dbReference type="Proteomes" id="UP000011754">
    <property type="component" value="Unassembled WGS sequence"/>
</dbReference>
<organism evidence="1 2">
    <name type="scientific">Leptospira interrogans serovar Lora str. TE 1992</name>
    <dbReference type="NCBI Taxonomy" id="1193028"/>
    <lineage>
        <taxon>Bacteria</taxon>
        <taxon>Pseudomonadati</taxon>
        <taxon>Spirochaetota</taxon>
        <taxon>Spirochaetia</taxon>
        <taxon>Leptospirales</taxon>
        <taxon>Leptospiraceae</taxon>
        <taxon>Leptospira</taxon>
    </lineage>
</organism>
<gene>
    <name evidence="1" type="ORF">LEP1GSC067_3242</name>
</gene>
<sequence length="57" mass="6815">MNFFFWFSYSIFFTLGKKEKAVGFLGEAKICLNSSLDFFSNWFDLRKKSTENDRIKN</sequence>
<name>M3CQ40_LEPIR</name>
<proteinExistence type="predicted"/>
<protein>
    <submittedName>
        <fullName evidence="1">Uncharacterized protein</fullName>
    </submittedName>
</protein>
<dbReference type="AlphaFoldDB" id="M3CQ40"/>
<dbReference type="EMBL" id="AKWW02000023">
    <property type="protein sequence ID" value="EMF43659.1"/>
    <property type="molecule type" value="Genomic_DNA"/>
</dbReference>
<evidence type="ECO:0000313" key="1">
    <source>
        <dbReference type="EMBL" id="EMF43659.1"/>
    </source>
</evidence>